<dbReference type="InParanoid" id="A0A068U5C4"/>
<dbReference type="Proteomes" id="UP000295252">
    <property type="component" value="Chromosome VIII"/>
</dbReference>
<evidence type="ECO:0000256" key="1">
    <source>
        <dbReference type="ARBA" id="ARBA00004123"/>
    </source>
</evidence>
<evidence type="ECO:0000256" key="5">
    <source>
        <dbReference type="SAM" id="Phobius"/>
    </source>
</evidence>
<dbReference type="GO" id="GO:0005634">
    <property type="term" value="C:nucleus"/>
    <property type="evidence" value="ECO:0007669"/>
    <property type="project" value="UniProtKB-SubCell"/>
</dbReference>
<organism evidence="6 7">
    <name type="scientific">Coffea canephora</name>
    <name type="common">Robusta coffee</name>
    <dbReference type="NCBI Taxonomy" id="49390"/>
    <lineage>
        <taxon>Eukaryota</taxon>
        <taxon>Viridiplantae</taxon>
        <taxon>Streptophyta</taxon>
        <taxon>Embryophyta</taxon>
        <taxon>Tracheophyta</taxon>
        <taxon>Spermatophyta</taxon>
        <taxon>Magnoliopsida</taxon>
        <taxon>eudicotyledons</taxon>
        <taxon>Gunneridae</taxon>
        <taxon>Pentapetalae</taxon>
        <taxon>asterids</taxon>
        <taxon>lamiids</taxon>
        <taxon>Gentianales</taxon>
        <taxon>Rubiaceae</taxon>
        <taxon>Ixoroideae</taxon>
        <taxon>Gardenieae complex</taxon>
        <taxon>Bertiereae - Coffeeae clade</taxon>
        <taxon>Coffeeae</taxon>
        <taxon>Coffea</taxon>
    </lineage>
</organism>
<name>A0A068U5C4_COFCA</name>
<dbReference type="PROSITE" id="PS50896">
    <property type="entry name" value="LISH"/>
    <property type="match status" value="1"/>
</dbReference>
<keyword evidence="7" id="KW-1185">Reference proteome</keyword>
<protein>
    <submittedName>
        <fullName evidence="6">Uncharacterized protein</fullName>
    </submittedName>
</protein>
<keyword evidence="5" id="KW-1133">Transmembrane helix</keyword>
<keyword evidence="5" id="KW-0472">Membrane</keyword>
<evidence type="ECO:0000256" key="3">
    <source>
        <dbReference type="ARBA" id="ARBA00023163"/>
    </source>
</evidence>
<dbReference type="EMBL" id="HG739093">
    <property type="protein sequence ID" value="CDP03384.1"/>
    <property type="molecule type" value="Genomic_DNA"/>
</dbReference>
<gene>
    <name evidence="6" type="ORF">GSCOC_T00041947001</name>
</gene>
<dbReference type="Gramene" id="CDP03384">
    <property type="protein sequence ID" value="CDP03384"/>
    <property type="gene ID" value="GSCOC_T00041947001"/>
</dbReference>
<dbReference type="AlphaFoldDB" id="A0A068U5C4"/>
<feature type="transmembrane region" description="Helical" evidence="5">
    <location>
        <begin position="12"/>
        <end position="30"/>
    </location>
</feature>
<accession>A0A068U5C4</accession>
<dbReference type="InterPro" id="IPR006594">
    <property type="entry name" value="LisH"/>
</dbReference>
<evidence type="ECO:0000256" key="2">
    <source>
        <dbReference type="ARBA" id="ARBA00023015"/>
    </source>
</evidence>
<keyword evidence="5" id="KW-0812">Transmembrane</keyword>
<keyword evidence="2" id="KW-0805">Transcription regulation</keyword>
<evidence type="ECO:0000313" key="6">
    <source>
        <dbReference type="EMBL" id="CDP03384.1"/>
    </source>
</evidence>
<sequence length="98" mass="11542">MYVFCGDMQYTSVIGEFFFFIDFISLDVYIHDYLVKRKYGNSARTFQTEAKIPTKPAAIDTPGGFLSEWWSVFWDIFIARYRWSGPNNEVLDRFIANV</sequence>
<proteinExistence type="predicted"/>
<dbReference type="OrthoDB" id="5600002at2759"/>
<dbReference type="Pfam" id="PF08513">
    <property type="entry name" value="LisH"/>
    <property type="match status" value="1"/>
</dbReference>
<dbReference type="PANTHER" id="PTHR45093:SF2">
    <property type="entry name" value="LISH DOMAIN-CONTAINING PROTEIN"/>
    <property type="match status" value="1"/>
</dbReference>
<comment type="subcellular location">
    <subcellularLocation>
        <location evidence="1">Nucleus</location>
    </subcellularLocation>
</comment>
<dbReference type="PhylomeDB" id="A0A068U5C4"/>
<dbReference type="PANTHER" id="PTHR45093">
    <property type="entry name" value="TRANSCRIPTION ACTIVATOR MSS11"/>
    <property type="match status" value="1"/>
</dbReference>
<evidence type="ECO:0000256" key="4">
    <source>
        <dbReference type="ARBA" id="ARBA00023242"/>
    </source>
</evidence>
<reference evidence="7" key="1">
    <citation type="journal article" date="2014" name="Science">
        <title>The coffee genome provides insight into the convergent evolution of caffeine biosynthesis.</title>
        <authorList>
            <person name="Denoeud F."/>
            <person name="Carretero-Paulet L."/>
            <person name="Dereeper A."/>
            <person name="Droc G."/>
            <person name="Guyot R."/>
            <person name="Pietrella M."/>
            <person name="Zheng C."/>
            <person name="Alberti A."/>
            <person name="Anthony F."/>
            <person name="Aprea G."/>
            <person name="Aury J.M."/>
            <person name="Bento P."/>
            <person name="Bernard M."/>
            <person name="Bocs S."/>
            <person name="Campa C."/>
            <person name="Cenci A."/>
            <person name="Combes M.C."/>
            <person name="Crouzillat D."/>
            <person name="Da Silva C."/>
            <person name="Daddiego L."/>
            <person name="De Bellis F."/>
            <person name="Dussert S."/>
            <person name="Garsmeur O."/>
            <person name="Gayraud T."/>
            <person name="Guignon V."/>
            <person name="Jahn K."/>
            <person name="Jamilloux V."/>
            <person name="Joet T."/>
            <person name="Labadie K."/>
            <person name="Lan T."/>
            <person name="Leclercq J."/>
            <person name="Lepelley M."/>
            <person name="Leroy T."/>
            <person name="Li L.T."/>
            <person name="Librado P."/>
            <person name="Lopez L."/>
            <person name="Munoz A."/>
            <person name="Noel B."/>
            <person name="Pallavicini A."/>
            <person name="Perrotta G."/>
            <person name="Poncet V."/>
            <person name="Pot D."/>
            <person name="Priyono X."/>
            <person name="Rigoreau M."/>
            <person name="Rouard M."/>
            <person name="Rozas J."/>
            <person name="Tranchant-Dubreuil C."/>
            <person name="VanBuren R."/>
            <person name="Zhang Q."/>
            <person name="Andrade A.C."/>
            <person name="Argout X."/>
            <person name="Bertrand B."/>
            <person name="de Kochko A."/>
            <person name="Graziosi G."/>
            <person name="Henry R.J."/>
            <person name="Jayarama X."/>
            <person name="Ming R."/>
            <person name="Nagai C."/>
            <person name="Rounsley S."/>
            <person name="Sankoff D."/>
            <person name="Giuliano G."/>
            <person name="Albert V.A."/>
            <person name="Wincker P."/>
            <person name="Lashermes P."/>
        </authorList>
    </citation>
    <scope>NUCLEOTIDE SEQUENCE [LARGE SCALE GENOMIC DNA]</scope>
    <source>
        <strain evidence="7">cv. DH200-94</strain>
    </source>
</reference>
<dbReference type="STRING" id="49390.A0A068U5C4"/>
<evidence type="ECO:0000313" key="7">
    <source>
        <dbReference type="Proteomes" id="UP000295252"/>
    </source>
</evidence>
<keyword evidence="4" id="KW-0539">Nucleus</keyword>
<keyword evidence="3" id="KW-0804">Transcription</keyword>